<feature type="compositionally biased region" description="Basic and acidic residues" evidence="1">
    <location>
        <begin position="472"/>
        <end position="489"/>
    </location>
</feature>
<feature type="compositionally biased region" description="Low complexity" evidence="1">
    <location>
        <begin position="181"/>
        <end position="193"/>
    </location>
</feature>
<feature type="region of interest" description="Disordered" evidence="1">
    <location>
        <begin position="413"/>
        <end position="438"/>
    </location>
</feature>
<gene>
    <name evidence="2" type="ORF">OHK93_002155</name>
</gene>
<name>A0AA43TYF6_9LECA</name>
<feature type="region of interest" description="Disordered" evidence="1">
    <location>
        <begin position="176"/>
        <end position="200"/>
    </location>
</feature>
<dbReference type="AlphaFoldDB" id="A0AA43TYF6"/>
<comment type="caution">
    <text evidence="2">The sequence shown here is derived from an EMBL/GenBank/DDBJ whole genome shotgun (WGS) entry which is preliminary data.</text>
</comment>
<feature type="region of interest" description="Disordered" evidence="1">
    <location>
        <begin position="295"/>
        <end position="323"/>
    </location>
</feature>
<evidence type="ECO:0000256" key="1">
    <source>
        <dbReference type="SAM" id="MobiDB-lite"/>
    </source>
</evidence>
<proteinExistence type="predicted"/>
<sequence length="575" mass="61437">MEDYKRQCERLTEQLKHSESQKAEQEQAARALIEAIEKARVFFDAPSNQPQETNTAKALAAPVAQRTYHNATAAEFHPQNSPISATRGGQQVSMAFDRFVSQHHSSMPTAHFPPPALANKHGVPTNHQPRPMVKGGPISASRGGQDVNSAFGRFMQQLGQSEASAAITSQISTPGAARLNPATAPFTPSPTASQRQSQDVLAPAQPIFVRPAKKPVNVMSPLPQPSTPGSLTAAKLGSSVAGVDASQSPPISQDIPPALPSTPHHGVPQSPQAQEPTTASLRAWFDQLLKKNSATPSAKQLPAESDELMTFSSPNSPEGAFGANKKDVSMKKIQTNTIKQASAPSARDIFSQMPADVRAAIKRVQEKASSTPAVKAQSPKAKPMTSLAPTRAQQEDKDMAAAFGELQAHWSKARWPNSPKGKENVRSAHGPTIPGSGKLVQVAAKDDLTPTASQEFREPAPLVPYASSEDSFDTRDSSKASSSDHESHDPGIGGSHVLGRYLEPDVRAMVLRGGQASIQSPNDPLTAAQLKYMEVDRLGNKWQKINGFGASGRQKSGWVISKFHDPITFDPHGKA</sequence>
<feature type="compositionally biased region" description="Low complexity" evidence="1">
    <location>
        <begin position="246"/>
        <end position="256"/>
    </location>
</feature>
<evidence type="ECO:0000313" key="3">
    <source>
        <dbReference type="Proteomes" id="UP001161017"/>
    </source>
</evidence>
<accession>A0AA43TYF6</accession>
<feature type="region of interest" description="Disordered" evidence="1">
    <location>
        <begin position="1"/>
        <end position="26"/>
    </location>
</feature>
<organism evidence="2 3">
    <name type="scientific">Ramalina farinacea</name>
    <dbReference type="NCBI Taxonomy" id="258253"/>
    <lineage>
        <taxon>Eukaryota</taxon>
        <taxon>Fungi</taxon>
        <taxon>Dikarya</taxon>
        <taxon>Ascomycota</taxon>
        <taxon>Pezizomycotina</taxon>
        <taxon>Lecanoromycetes</taxon>
        <taxon>OSLEUM clade</taxon>
        <taxon>Lecanoromycetidae</taxon>
        <taxon>Lecanorales</taxon>
        <taxon>Lecanorineae</taxon>
        <taxon>Ramalinaceae</taxon>
        <taxon>Ramalina</taxon>
    </lineage>
</organism>
<dbReference type="EMBL" id="JAPUFD010000013">
    <property type="protein sequence ID" value="MDI1490950.1"/>
    <property type="molecule type" value="Genomic_DNA"/>
</dbReference>
<feature type="region of interest" description="Disordered" evidence="1">
    <location>
        <begin position="450"/>
        <end position="496"/>
    </location>
</feature>
<evidence type="ECO:0000313" key="2">
    <source>
        <dbReference type="EMBL" id="MDI1490950.1"/>
    </source>
</evidence>
<keyword evidence="3" id="KW-1185">Reference proteome</keyword>
<feature type="region of interest" description="Disordered" evidence="1">
    <location>
        <begin position="366"/>
        <end position="387"/>
    </location>
</feature>
<reference evidence="2" key="1">
    <citation type="journal article" date="2023" name="Genome Biol. Evol.">
        <title>First Whole Genome Sequence and Flow Cytometry Genome Size Data for the Lichen-Forming Fungus Ramalina farinacea (Ascomycota).</title>
        <authorList>
            <person name="Llewellyn T."/>
            <person name="Mian S."/>
            <person name="Hill R."/>
            <person name="Leitch I.J."/>
            <person name="Gaya E."/>
        </authorList>
    </citation>
    <scope>NUCLEOTIDE SEQUENCE</scope>
    <source>
        <strain evidence="2">LIQ254RAFAR</strain>
    </source>
</reference>
<protein>
    <submittedName>
        <fullName evidence="2">Uncharacterized protein</fullName>
    </submittedName>
</protein>
<feature type="region of interest" description="Disordered" evidence="1">
    <location>
        <begin position="215"/>
        <end position="277"/>
    </location>
</feature>
<dbReference type="Proteomes" id="UP001161017">
    <property type="component" value="Unassembled WGS sequence"/>
</dbReference>